<sequence>MGLRGVARGDLRDRFEAYASLVRLPNLFSAPPDVMLGAALVAASGGAVSIPALAGLAVASVLLYAGGTTLNDYFDAPVDSRERPERPIPSGRVPRSRAGALGGGLLVAGVLVGFLAAGPRAGLVAAALAGVVLAYDGWLKGTGVGFLAMGVARGLDVVLGFAAGGFRLPTWVVFVPLVVVVYIALVTRMAANEATTTERGVVAGAAGGVVLGGAAVFALVGVVRPPLVETLLAVALVAGFFAWTGRAIGEAYATPRPDTVGPAVGTCVLALVVLDAAFAAVAGVPWALVAFAFLVPAVGFSRLFDVS</sequence>
<keyword evidence="6" id="KW-0808">Transferase</keyword>
<keyword evidence="4 5" id="KW-0472">Membrane</keyword>
<dbReference type="Proteomes" id="UP000011566">
    <property type="component" value="Unassembled WGS sequence"/>
</dbReference>
<keyword evidence="2 5" id="KW-0812">Transmembrane</keyword>
<evidence type="ECO:0000256" key="3">
    <source>
        <dbReference type="ARBA" id="ARBA00022989"/>
    </source>
</evidence>
<dbReference type="Gene3D" id="1.10.357.140">
    <property type="entry name" value="UbiA prenyltransferase"/>
    <property type="match status" value="1"/>
</dbReference>
<evidence type="ECO:0000256" key="1">
    <source>
        <dbReference type="ARBA" id="ARBA00004651"/>
    </source>
</evidence>
<evidence type="ECO:0000313" key="6">
    <source>
        <dbReference type="EMBL" id="EMA37930.1"/>
    </source>
</evidence>
<dbReference type="GO" id="GO:0005886">
    <property type="term" value="C:plasma membrane"/>
    <property type="evidence" value="ECO:0007669"/>
    <property type="project" value="UniProtKB-SubCell"/>
</dbReference>
<feature type="transmembrane region" description="Helical" evidence="5">
    <location>
        <begin position="171"/>
        <end position="190"/>
    </location>
</feature>
<evidence type="ECO:0000313" key="7">
    <source>
        <dbReference type="Proteomes" id="UP000011566"/>
    </source>
</evidence>
<reference evidence="6 7" key="1">
    <citation type="journal article" date="2014" name="PLoS Genet.">
        <title>Phylogenetically driven sequencing of extremely halophilic archaea reveals strategies for static and dynamic osmo-response.</title>
        <authorList>
            <person name="Becker E.A."/>
            <person name="Seitzer P.M."/>
            <person name="Tritt A."/>
            <person name="Larsen D."/>
            <person name="Krusor M."/>
            <person name="Yao A.I."/>
            <person name="Wu D."/>
            <person name="Madern D."/>
            <person name="Eisen J.A."/>
            <person name="Darling A.E."/>
            <person name="Facciotti M.T."/>
        </authorList>
    </citation>
    <scope>NUCLEOTIDE SEQUENCE [LARGE SCALE GENOMIC DNA]</scope>
    <source>
        <strain evidence="6 7">100A6</strain>
    </source>
</reference>
<proteinExistence type="predicted"/>
<dbReference type="PATRIC" id="fig|1132509.6.peg.2452"/>
<feature type="transmembrane region" description="Helical" evidence="5">
    <location>
        <begin position="202"/>
        <end position="224"/>
    </location>
</feature>
<dbReference type="PANTHER" id="PTHR42723:SF1">
    <property type="entry name" value="CHLOROPHYLL SYNTHASE, CHLOROPLASTIC"/>
    <property type="match status" value="1"/>
</dbReference>
<dbReference type="PANTHER" id="PTHR42723">
    <property type="entry name" value="CHLOROPHYLL SYNTHASE"/>
    <property type="match status" value="1"/>
</dbReference>
<evidence type="ECO:0000256" key="4">
    <source>
        <dbReference type="ARBA" id="ARBA00023136"/>
    </source>
</evidence>
<dbReference type="EMBL" id="AOMB01000032">
    <property type="protein sequence ID" value="EMA37930.1"/>
    <property type="molecule type" value="Genomic_DNA"/>
</dbReference>
<evidence type="ECO:0000256" key="5">
    <source>
        <dbReference type="SAM" id="Phobius"/>
    </source>
</evidence>
<feature type="transmembrane region" description="Helical" evidence="5">
    <location>
        <begin position="260"/>
        <end position="280"/>
    </location>
</feature>
<comment type="caution">
    <text evidence="6">The sequence shown here is derived from an EMBL/GenBank/DDBJ whole genome shotgun (WGS) entry which is preliminary data.</text>
</comment>
<protein>
    <submittedName>
        <fullName evidence="6">UbiA prenyltransferase</fullName>
    </submittedName>
</protein>
<dbReference type="GO" id="GO:0016765">
    <property type="term" value="F:transferase activity, transferring alkyl or aryl (other than methyl) groups"/>
    <property type="evidence" value="ECO:0007669"/>
    <property type="project" value="InterPro"/>
</dbReference>
<organism evidence="6 7">
    <name type="scientific">Halococcus hamelinensis 100A6</name>
    <dbReference type="NCBI Taxonomy" id="1132509"/>
    <lineage>
        <taxon>Archaea</taxon>
        <taxon>Methanobacteriati</taxon>
        <taxon>Methanobacteriota</taxon>
        <taxon>Stenosarchaea group</taxon>
        <taxon>Halobacteria</taxon>
        <taxon>Halobacteriales</taxon>
        <taxon>Halococcaceae</taxon>
        <taxon>Halococcus</taxon>
    </lineage>
</organism>
<comment type="subcellular location">
    <subcellularLocation>
        <location evidence="1">Cell membrane</location>
        <topology evidence="1">Multi-pass membrane protein</topology>
    </subcellularLocation>
</comment>
<dbReference type="eggNOG" id="arCOG00476">
    <property type="taxonomic scope" value="Archaea"/>
</dbReference>
<dbReference type="InterPro" id="IPR044878">
    <property type="entry name" value="UbiA_sf"/>
</dbReference>
<dbReference type="CDD" id="cd13964">
    <property type="entry name" value="PT_UbiA_1"/>
    <property type="match status" value="1"/>
</dbReference>
<feature type="transmembrane region" description="Helical" evidence="5">
    <location>
        <begin position="230"/>
        <end position="248"/>
    </location>
</feature>
<feature type="transmembrane region" description="Helical" evidence="5">
    <location>
        <begin position="34"/>
        <end position="64"/>
    </location>
</feature>
<evidence type="ECO:0000256" key="2">
    <source>
        <dbReference type="ARBA" id="ARBA00022692"/>
    </source>
</evidence>
<gene>
    <name evidence="6" type="ORF">C447_10855</name>
</gene>
<keyword evidence="7" id="KW-1185">Reference proteome</keyword>
<feature type="transmembrane region" description="Helical" evidence="5">
    <location>
        <begin position="123"/>
        <end position="139"/>
    </location>
</feature>
<dbReference type="InterPro" id="IPR050475">
    <property type="entry name" value="Prenyltransferase_related"/>
</dbReference>
<keyword evidence="3 5" id="KW-1133">Transmembrane helix</keyword>
<feature type="transmembrane region" description="Helical" evidence="5">
    <location>
        <begin position="286"/>
        <end position="304"/>
    </location>
</feature>
<feature type="transmembrane region" description="Helical" evidence="5">
    <location>
        <begin position="98"/>
        <end position="117"/>
    </location>
</feature>
<dbReference type="Pfam" id="PF01040">
    <property type="entry name" value="UbiA"/>
    <property type="match status" value="1"/>
</dbReference>
<dbReference type="InterPro" id="IPR000537">
    <property type="entry name" value="UbiA_prenyltransferase"/>
</dbReference>
<accession>M0M0M7</accession>
<name>M0M0M7_9EURY</name>
<dbReference type="AlphaFoldDB" id="M0M0M7"/>